<sequence>MNCSLGNTSIIAVAATKRIDIIAAAATPKSVSELIPNAAISSCGFNEADLAKLLNMVVLLAAWHGKTKFPHRD</sequence>
<gene>
    <name evidence="1" type="ORF">PanWU01x14_333500</name>
</gene>
<name>A0A2P5AGY1_PARAD</name>
<dbReference type="EMBL" id="JXTB01000596">
    <property type="protein sequence ID" value="PON35784.1"/>
    <property type="molecule type" value="Genomic_DNA"/>
</dbReference>
<organism evidence="1 2">
    <name type="scientific">Parasponia andersonii</name>
    <name type="common">Sponia andersonii</name>
    <dbReference type="NCBI Taxonomy" id="3476"/>
    <lineage>
        <taxon>Eukaryota</taxon>
        <taxon>Viridiplantae</taxon>
        <taxon>Streptophyta</taxon>
        <taxon>Embryophyta</taxon>
        <taxon>Tracheophyta</taxon>
        <taxon>Spermatophyta</taxon>
        <taxon>Magnoliopsida</taxon>
        <taxon>eudicotyledons</taxon>
        <taxon>Gunneridae</taxon>
        <taxon>Pentapetalae</taxon>
        <taxon>rosids</taxon>
        <taxon>fabids</taxon>
        <taxon>Rosales</taxon>
        <taxon>Cannabaceae</taxon>
        <taxon>Parasponia</taxon>
    </lineage>
</organism>
<protein>
    <submittedName>
        <fullName evidence="1">Uncharacterized protein</fullName>
    </submittedName>
</protein>
<evidence type="ECO:0000313" key="2">
    <source>
        <dbReference type="Proteomes" id="UP000237105"/>
    </source>
</evidence>
<reference evidence="2" key="1">
    <citation type="submission" date="2016-06" db="EMBL/GenBank/DDBJ databases">
        <title>Parallel loss of symbiosis genes in relatives of nitrogen-fixing non-legume Parasponia.</title>
        <authorList>
            <person name="Van Velzen R."/>
            <person name="Holmer R."/>
            <person name="Bu F."/>
            <person name="Rutten L."/>
            <person name="Van Zeijl A."/>
            <person name="Liu W."/>
            <person name="Santuari L."/>
            <person name="Cao Q."/>
            <person name="Sharma T."/>
            <person name="Shen D."/>
            <person name="Roswanjaya Y."/>
            <person name="Wardhani T."/>
            <person name="Kalhor M.S."/>
            <person name="Jansen J."/>
            <person name="Van den Hoogen J."/>
            <person name="Gungor B."/>
            <person name="Hartog M."/>
            <person name="Hontelez J."/>
            <person name="Verver J."/>
            <person name="Yang W.-C."/>
            <person name="Schijlen E."/>
            <person name="Repin R."/>
            <person name="Schilthuizen M."/>
            <person name="Schranz E."/>
            <person name="Heidstra R."/>
            <person name="Miyata K."/>
            <person name="Fedorova E."/>
            <person name="Kohlen W."/>
            <person name="Bisseling T."/>
            <person name="Smit S."/>
            <person name="Geurts R."/>
        </authorList>
    </citation>
    <scope>NUCLEOTIDE SEQUENCE [LARGE SCALE GENOMIC DNA]</scope>
    <source>
        <strain evidence="2">cv. WU1-14</strain>
    </source>
</reference>
<dbReference type="Proteomes" id="UP000237105">
    <property type="component" value="Unassembled WGS sequence"/>
</dbReference>
<keyword evidence="2" id="KW-1185">Reference proteome</keyword>
<evidence type="ECO:0000313" key="1">
    <source>
        <dbReference type="EMBL" id="PON35784.1"/>
    </source>
</evidence>
<accession>A0A2P5AGY1</accession>
<dbReference type="AlphaFoldDB" id="A0A2P5AGY1"/>
<comment type="caution">
    <text evidence="1">The sequence shown here is derived from an EMBL/GenBank/DDBJ whole genome shotgun (WGS) entry which is preliminary data.</text>
</comment>
<proteinExistence type="predicted"/>